<reference evidence="1 2" key="1">
    <citation type="submission" date="2015-03" db="EMBL/GenBank/DDBJ databases">
        <title>Draft Genome Sequence of Burkholderia andropogonis type strain ICMP2807, isolated from Sorghum bicolor.</title>
        <authorList>
            <person name="Lopes-Santos L."/>
            <person name="Castro D.B."/>
            <person name="Ottoboni L.M."/>
            <person name="Park D."/>
            <person name="Weirc B.S."/>
            <person name="Destefano S.A."/>
        </authorList>
    </citation>
    <scope>NUCLEOTIDE SEQUENCE [LARGE SCALE GENOMIC DNA]</scope>
    <source>
        <strain evidence="1 2">ICMP2807</strain>
    </source>
</reference>
<evidence type="ECO:0000313" key="1">
    <source>
        <dbReference type="EMBL" id="KKB63166.1"/>
    </source>
</evidence>
<protein>
    <submittedName>
        <fullName evidence="1">Uncharacterized protein</fullName>
    </submittedName>
</protein>
<evidence type="ECO:0000313" key="2">
    <source>
        <dbReference type="Proteomes" id="UP000033618"/>
    </source>
</evidence>
<dbReference type="PATRIC" id="fig|28092.6.peg.3066"/>
<accession>A0A0F5JZ61</accession>
<sequence length="68" mass="7767">MLYSAYIDPSFEDRIARNVAMFNRVWQIKVVFTFLIFTVSGIESLCESGKNLLLFACLDGKRVGMLVE</sequence>
<comment type="caution">
    <text evidence="1">The sequence shown here is derived from an EMBL/GenBank/DDBJ whole genome shotgun (WGS) entry which is preliminary data.</text>
</comment>
<gene>
    <name evidence="1" type="ORF">WM40_13040</name>
</gene>
<dbReference type="Proteomes" id="UP000033618">
    <property type="component" value="Unassembled WGS sequence"/>
</dbReference>
<dbReference type="AlphaFoldDB" id="A0A0F5JZ61"/>
<dbReference type="EMBL" id="LAQU01000012">
    <property type="protein sequence ID" value="KKB63166.1"/>
    <property type="molecule type" value="Genomic_DNA"/>
</dbReference>
<keyword evidence="2" id="KW-1185">Reference proteome</keyword>
<name>A0A0F5JZ61_9BURK</name>
<proteinExistence type="predicted"/>
<organism evidence="1 2">
    <name type="scientific">Robbsia andropogonis</name>
    <dbReference type="NCBI Taxonomy" id="28092"/>
    <lineage>
        <taxon>Bacteria</taxon>
        <taxon>Pseudomonadati</taxon>
        <taxon>Pseudomonadota</taxon>
        <taxon>Betaproteobacteria</taxon>
        <taxon>Burkholderiales</taxon>
        <taxon>Burkholderiaceae</taxon>
        <taxon>Robbsia</taxon>
    </lineage>
</organism>